<name>A0A326UBH0_THEHA</name>
<evidence type="ECO:0000313" key="2">
    <source>
        <dbReference type="Proteomes" id="UP000248806"/>
    </source>
</evidence>
<organism evidence="1 2">
    <name type="scientific">Thermosporothrix hazakensis</name>
    <dbReference type="NCBI Taxonomy" id="644383"/>
    <lineage>
        <taxon>Bacteria</taxon>
        <taxon>Bacillati</taxon>
        <taxon>Chloroflexota</taxon>
        <taxon>Ktedonobacteria</taxon>
        <taxon>Ktedonobacterales</taxon>
        <taxon>Thermosporotrichaceae</taxon>
        <taxon>Thermosporothrix</taxon>
    </lineage>
</organism>
<protein>
    <submittedName>
        <fullName evidence="1">Glutaredoxin</fullName>
    </submittedName>
</protein>
<dbReference type="PANTHER" id="PTHR33558:SF1">
    <property type="entry name" value="GLUTAREDOXIN-LIKE PROTEIN C5ORF63 HOMOLOG"/>
    <property type="match status" value="1"/>
</dbReference>
<keyword evidence="2" id="KW-1185">Reference proteome</keyword>
<dbReference type="AlphaFoldDB" id="A0A326UBH0"/>
<sequence>MSTRPQHPLQVVLYTKAGCHLCDEARDILDRIAEETEFDLTETDIRKDLELFERYRYRIPVITINETVVAEGRIEYSELASVFAALQENRL</sequence>
<gene>
    <name evidence="1" type="ORF">EI42_05550</name>
</gene>
<dbReference type="EMBL" id="QKUF01000034">
    <property type="protein sequence ID" value="PZW22416.1"/>
    <property type="molecule type" value="Genomic_DNA"/>
</dbReference>
<dbReference type="Gene3D" id="3.40.30.10">
    <property type="entry name" value="Glutaredoxin"/>
    <property type="match status" value="1"/>
</dbReference>
<accession>A0A326UBH0</accession>
<evidence type="ECO:0000313" key="1">
    <source>
        <dbReference type="EMBL" id="PZW22416.1"/>
    </source>
</evidence>
<dbReference type="Pfam" id="PF05768">
    <property type="entry name" value="Glrx-like"/>
    <property type="match status" value="1"/>
</dbReference>
<comment type="caution">
    <text evidence="1">The sequence shown here is derived from an EMBL/GenBank/DDBJ whole genome shotgun (WGS) entry which is preliminary data.</text>
</comment>
<dbReference type="RefSeq" id="WP_211326370.1">
    <property type="nucleotide sequence ID" value="NZ_BIFX01000001.1"/>
</dbReference>
<dbReference type="SUPFAM" id="SSF52833">
    <property type="entry name" value="Thioredoxin-like"/>
    <property type="match status" value="1"/>
</dbReference>
<dbReference type="InterPro" id="IPR052565">
    <property type="entry name" value="Glutaredoxin-like_YDR286C"/>
</dbReference>
<dbReference type="Proteomes" id="UP000248806">
    <property type="component" value="Unassembled WGS sequence"/>
</dbReference>
<reference evidence="1 2" key="1">
    <citation type="submission" date="2018-06" db="EMBL/GenBank/DDBJ databases">
        <title>Genomic Encyclopedia of Archaeal and Bacterial Type Strains, Phase II (KMG-II): from individual species to whole genera.</title>
        <authorList>
            <person name="Goeker M."/>
        </authorList>
    </citation>
    <scope>NUCLEOTIDE SEQUENCE [LARGE SCALE GENOMIC DNA]</scope>
    <source>
        <strain evidence="1 2">ATCC BAA-1881</strain>
    </source>
</reference>
<proteinExistence type="predicted"/>
<dbReference type="InterPro" id="IPR036249">
    <property type="entry name" value="Thioredoxin-like_sf"/>
</dbReference>
<dbReference type="InterPro" id="IPR008554">
    <property type="entry name" value="Glutaredoxin-like"/>
</dbReference>
<dbReference type="PANTHER" id="PTHR33558">
    <property type="entry name" value="GLUTAREDOXIN-LIKE PROTEIN C5ORF63 HOMOLOG"/>
    <property type="match status" value="1"/>
</dbReference>